<keyword evidence="5" id="KW-0520">NAD</keyword>
<dbReference type="Gene3D" id="3.50.50.60">
    <property type="entry name" value="FAD/NAD(P)-binding domain"/>
    <property type="match status" value="2"/>
</dbReference>
<keyword evidence="2" id="KW-0732">Signal</keyword>
<evidence type="ECO:0000256" key="6">
    <source>
        <dbReference type="SAM" id="MobiDB-lite"/>
    </source>
</evidence>
<evidence type="ECO:0000256" key="3">
    <source>
        <dbReference type="ARBA" id="ARBA00022827"/>
    </source>
</evidence>
<feature type="transmembrane region" description="Helical" evidence="7">
    <location>
        <begin position="67"/>
        <end position="85"/>
    </location>
</feature>
<evidence type="ECO:0000313" key="9">
    <source>
        <dbReference type="EMBL" id="MDQ0286196.1"/>
    </source>
</evidence>
<gene>
    <name evidence="9" type="ORF">J2Z49_001308</name>
</gene>
<keyword evidence="3" id="KW-0274">FAD</keyword>
<reference evidence="9 10" key="1">
    <citation type="submission" date="2023-07" db="EMBL/GenBank/DDBJ databases">
        <title>Genomic Encyclopedia of Type Strains, Phase IV (KMG-IV): sequencing the most valuable type-strain genomes for metagenomic binning, comparative biology and taxonomic classification.</title>
        <authorList>
            <person name="Goeker M."/>
        </authorList>
    </citation>
    <scope>NUCLEOTIDE SEQUENCE [LARGE SCALE GENOMIC DNA]</scope>
    <source>
        <strain evidence="9 10">DSM 12396</strain>
    </source>
</reference>
<dbReference type="PANTHER" id="PTHR46091:SF3">
    <property type="entry name" value="AMINE OXIDASE DOMAIN-CONTAINING PROTEIN"/>
    <property type="match status" value="1"/>
</dbReference>
<feature type="transmembrane region" description="Helical" evidence="7">
    <location>
        <begin position="124"/>
        <end position="146"/>
    </location>
</feature>
<dbReference type="Pfam" id="PF01593">
    <property type="entry name" value="Amino_oxidase"/>
    <property type="match status" value="1"/>
</dbReference>
<keyword evidence="7" id="KW-0812">Transmembrane</keyword>
<evidence type="ECO:0000313" key="10">
    <source>
        <dbReference type="Proteomes" id="UP001225644"/>
    </source>
</evidence>
<evidence type="ECO:0000256" key="2">
    <source>
        <dbReference type="ARBA" id="ARBA00022729"/>
    </source>
</evidence>
<evidence type="ECO:0000256" key="4">
    <source>
        <dbReference type="ARBA" id="ARBA00022857"/>
    </source>
</evidence>
<dbReference type="InterPro" id="IPR002937">
    <property type="entry name" value="Amino_oxidase"/>
</dbReference>
<proteinExistence type="predicted"/>
<keyword evidence="4" id="KW-0521">NADP</keyword>
<dbReference type="InterPro" id="IPR052206">
    <property type="entry name" value="Retinol_saturase"/>
</dbReference>
<feature type="transmembrane region" description="Helical" evidence="7">
    <location>
        <begin position="43"/>
        <end position="61"/>
    </location>
</feature>
<feature type="region of interest" description="Disordered" evidence="6">
    <location>
        <begin position="1"/>
        <end position="27"/>
    </location>
</feature>
<keyword evidence="7" id="KW-1133">Transmembrane helix</keyword>
<dbReference type="SUPFAM" id="SSF51905">
    <property type="entry name" value="FAD/NAD(P)-binding domain"/>
    <property type="match status" value="1"/>
</dbReference>
<accession>A0ABU0B0G2</accession>
<keyword evidence="1" id="KW-0285">Flavoprotein</keyword>
<name>A0ABU0B0G2_9FIRM</name>
<dbReference type="InterPro" id="IPR036188">
    <property type="entry name" value="FAD/NAD-bd_sf"/>
</dbReference>
<evidence type="ECO:0000259" key="8">
    <source>
        <dbReference type="Pfam" id="PF01593"/>
    </source>
</evidence>
<sequence>MRTPATGPLPWNSAAASPGWPSIGATPPWPRSCRRTRPMGKKIPGTVWIFIGFIPWILYWALSGPGLWTEAVTAGLTAALVLNAYRFQQRQVKTMELVTLAFFVAHFAVTVVLGSPLFKTCSAVLAGAALAVMAWGTLLAGSPFTYQYACEDWPREYWRHPLFYRTNALITAVWGAIFTFNAALGVLALAWPEARLWLTVVVPNAAIGAGIAFSLFFPTWYPRHILAREIAAREPYRWPDPVFGPTRPAGEAEHDVIVVGAGIGGLTAAALLARRGLKVLVAEQHHRPGGFCTSWERHVRRDGERLRYVFDAGVHDISGLGPRGPLTNLLRRLEIGDRLEWRRVGHEYVLPGFRLKVPGTAEELVRALQARFPAEREAIAAFFAEMEGIYRDLYAGVERTGGVPCPPRTPGEMLAYPRTHPYAFRWMDLPYTVMLERFFQNASLKRFLLLLTGYLGDRPEALTAAQMAPLFGYYFDGGYYPVGGSQALADVLADVIEAHGGRVLLRAPVERILIEGGRAAGVILAGGQVHRAGAVIAGADVRKTFLELVGREHLLPDFVRRIEDLEFSTSAFAVFLGVDFVPDLEPVTLVHTVDGRGLGIMTPSRVDPGLAPPGHAAITLLTLVPRAEATTWDRRMPGYARRKREFGDALIALAERVLPGLREHIVFREEASPATFARYARTTGGAIYGPAAGQWRPPAKSPVERLYLAGAGVFPGAGIEAVVISGTLAADAVNPER</sequence>
<feature type="domain" description="Amine oxidase" evidence="8">
    <location>
        <begin position="263"/>
        <end position="733"/>
    </location>
</feature>
<evidence type="ECO:0000256" key="5">
    <source>
        <dbReference type="ARBA" id="ARBA00023027"/>
    </source>
</evidence>
<organism evidence="9 10">
    <name type="scientific">Desulfofundulus luciae</name>
    <dbReference type="NCBI Taxonomy" id="74702"/>
    <lineage>
        <taxon>Bacteria</taxon>
        <taxon>Bacillati</taxon>
        <taxon>Bacillota</taxon>
        <taxon>Clostridia</taxon>
        <taxon>Eubacteriales</taxon>
        <taxon>Peptococcaceae</taxon>
        <taxon>Desulfofundulus</taxon>
    </lineage>
</organism>
<keyword evidence="10" id="KW-1185">Reference proteome</keyword>
<keyword evidence="7" id="KW-0472">Membrane</keyword>
<evidence type="ECO:0000256" key="1">
    <source>
        <dbReference type="ARBA" id="ARBA00022630"/>
    </source>
</evidence>
<dbReference type="EMBL" id="JAUSUX010000008">
    <property type="protein sequence ID" value="MDQ0286196.1"/>
    <property type="molecule type" value="Genomic_DNA"/>
</dbReference>
<feature type="transmembrane region" description="Helical" evidence="7">
    <location>
        <begin position="197"/>
        <end position="221"/>
    </location>
</feature>
<evidence type="ECO:0000256" key="7">
    <source>
        <dbReference type="SAM" id="Phobius"/>
    </source>
</evidence>
<protein>
    <submittedName>
        <fullName evidence="9">Phytoene dehydrogenase-like protein</fullName>
    </submittedName>
</protein>
<feature type="transmembrane region" description="Helical" evidence="7">
    <location>
        <begin position="167"/>
        <end position="191"/>
    </location>
</feature>
<dbReference type="PANTHER" id="PTHR46091">
    <property type="entry name" value="BLR7054 PROTEIN"/>
    <property type="match status" value="1"/>
</dbReference>
<feature type="transmembrane region" description="Helical" evidence="7">
    <location>
        <begin position="97"/>
        <end position="118"/>
    </location>
</feature>
<dbReference type="Proteomes" id="UP001225644">
    <property type="component" value="Unassembled WGS sequence"/>
</dbReference>
<comment type="caution">
    <text evidence="9">The sequence shown here is derived from an EMBL/GenBank/DDBJ whole genome shotgun (WGS) entry which is preliminary data.</text>
</comment>